<evidence type="ECO:0000256" key="5">
    <source>
        <dbReference type="ARBA" id="ARBA00022605"/>
    </source>
</evidence>
<dbReference type="OrthoDB" id="7055905at2"/>
<evidence type="ECO:0000256" key="7">
    <source>
        <dbReference type="ARBA" id="ARBA00022801"/>
    </source>
</evidence>
<dbReference type="RefSeq" id="WP_121032135.1">
    <property type="nucleotide sequence ID" value="NZ_RBXT01000001.1"/>
</dbReference>
<evidence type="ECO:0000256" key="3">
    <source>
        <dbReference type="ARBA" id="ARBA00022490"/>
    </source>
</evidence>
<evidence type="ECO:0000256" key="1">
    <source>
        <dbReference type="ARBA" id="ARBA00001947"/>
    </source>
</evidence>
<feature type="compositionally biased region" description="Low complexity" evidence="10">
    <location>
        <begin position="1"/>
        <end position="16"/>
    </location>
</feature>
<dbReference type="PANTHER" id="PTHR43808:SF31">
    <property type="entry name" value="N-ACETYL-L-CITRULLINE DEACETYLASE"/>
    <property type="match status" value="1"/>
</dbReference>
<proteinExistence type="inferred from homology"/>
<dbReference type="SUPFAM" id="SSF55031">
    <property type="entry name" value="Bacterial exopeptidase dimerisation domain"/>
    <property type="match status" value="1"/>
</dbReference>
<feature type="domain" description="Peptidase M20 dimerisation" evidence="11">
    <location>
        <begin position="207"/>
        <end position="316"/>
    </location>
</feature>
<keyword evidence="5" id="KW-0028">Amino-acid biosynthesis</keyword>
<name>A0A495XVI1_9MICO</name>
<dbReference type="GO" id="GO:0008777">
    <property type="term" value="F:acetylornithine deacetylase activity"/>
    <property type="evidence" value="ECO:0007669"/>
    <property type="project" value="TreeGrafter"/>
</dbReference>
<dbReference type="EMBL" id="RBXT01000001">
    <property type="protein sequence ID" value="RKT77972.1"/>
    <property type="molecule type" value="Genomic_DNA"/>
</dbReference>
<gene>
    <name evidence="12" type="ORF">DFJ68_1406</name>
</gene>
<dbReference type="CDD" id="cd03894">
    <property type="entry name" value="M20_ArgE"/>
    <property type="match status" value="1"/>
</dbReference>
<dbReference type="InterPro" id="IPR011650">
    <property type="entry name" value="Peptidase_M20_dimer"/>
</dbReference>
<reference evidence="12 13" key="1">
    <citation type="submission" date="2018-10" db="EMBL/GenBank/DDBJ databases">
        <title>Sequencing the genomes of 1000 actinobacteria strains.</title>
        <authorList>
            <person name="Klenk H.-P."/>
        </authorList>
    </citation>
    <scope>NUCLEOTIDE SEQUENCE [LARGE SCALE GENOMIC DNA]</scope>
    <source>
        <strain evidence="12 13">DSM 44267</strain>
    </source>
</reference>
<dbReference type="NCBIfam" id="NF005710">
    <property type="entry name" value="PRK07522.1"/>
    <property type="match status" value="1"/>
</dbReference>
<dbReference type="AlphaFoldDB" id="A0A495XVI1"/>
<dbReference type="Gene3D" id="3.40.630.10">
    <property type="entry name" value="Zn peptidases"/>
    <property type="match status" value="1"/>
</dbReference>
<dbReference type="InterPro" id="IPR036264">
    <property type="entry name" value="Bact_exopeptidase_dim_dom"/>
</dbReference>
<keyword evidence="13" id="KW-1185">Reference proteome</keyword>
<keyword evidence="9" id="KW-0170">Cobalt</keyword>
<dbReference type="GO" id="GO:0046872">
    <property type="term" value="F:metal ion binding"/>
    <property type="evidence" value="ECO:0007669"/>
    <property type="project" value="UniProtKB-KW"/>
</dbReference>
<organism evidence="12 13">
    <name type="scientific">Terracoccus luteus</name>
    <dbReference type="NCBI Taxonomy" id="53356"/>
    <lineage>
        <taxon>Bacteria</taxon>
        <taxon>Bacillati</taxon>
        <taxon>Actinomycetota</taxon>
        <taxon>Actinomycetes</taxon>
        <taxon>Micrococcales</taxon>
        <taxon>Intrasporangiaceae</taxon>
        <taxon>Terracoccus</taxon>
    </lineage>
</organism>
<accession>A0A495XVI1</accession>
<comment type="similarity">
    <text evidence="2">Belongs to the peptidase M20A family. ArgE subfamily.</text>
</comment>
<keyword evidence="7" id="KW-0378">Hydrolase</keyword>
<comment type="caution">
    <text evidence="12">The sequence shown here is derived from an EMBL/GenBank/DDBJ whole genome shotgun (WGS) entry which is preliminary data.</text>
</comment>
<dbReference type="InterPro" id="IPR010169">
    <property type="entry name" value="AcOrn-deacetyl"/>
</dbReference>
<dbReference type="InterPro" id="IPR050072">
    <property type="entry name" value="Peptidase_M20A"/>
</dbReference>
<dbReference type="Gene3D" id="3.30.70.360">
    <property type="match status" value="1"/>
</dbReference>
<keyword evidence="4" id="KW-0055">Arginine biosynthesis</keyword>
<evidence type="ECO:0000256" key="10">
    <source>
        <dbReference type="SAM" id="MobiDB-lite"/>
    </source>
</evidence>
<dbReference type="Pfam" id="PF01546">
    <property type="entry name" value="Peptidase_M20"/>
    <property type="match status" value="1"/>
</dbReference>
<evidence type="ECO:0000256" key="8">
    <source>
        <dbReference type="ARBA" id="ARBA00022833"/>
    </source>
</evidence>
<evidence type="ECO:0000256" key="4">
    <source>
        <dbReference type="ARBA" id="ARBA00022571"/>
    </source>
</evidence>
<keyword evidence="3" id="KW-0963">Cytoplasm</keyword>
<keyword evidence="6" id="KW-0479">Metal-binding</keyword>
<dbReference type="InterPro" id="IPR002933">
    <property type="entry name" value="Peptidase_M20"/>
</dbReference>
<evidence type="ECO:0000256" key="2">
    <source>
        <dbReference type="ARBA" id="ARBA00005691"/>
    </source>
</evidence>
<evidence type="ECO:0000313" key="13">
    <source>
        <dbReference type="Proteomes" id="UP000278440"/>
    </source>
</evidence>
<protein>
    <submittedName>
        <fullName evidence="12">Acetylornithine deacetylase</fullName>
    </submittedName>
</protein>
<dbReference type="NCBIfam" id="TIGR01892">
    <property type="entry name" value="AcOrn-deacetyl"/>
    <property type="match status" value="1"/>
</dbReference>
<comment type="cofactor">
    <cofactor evidence="1">
        <name>Zn(2+)</name>
        <dbReference type="ChEBI" id="CHEBI:29105"/>
    </cofactor>
</comment>
<evidence type="ECO:0000259" key="11">
    <source>
        <dbReference type="Pfam" id="PF07687"/>
    </source>
</evidence>
<dbReference type="SUPFAM" id="SSF53187">
    <property type="entry name" value="Zn-dependent exopeptidases"/>
    <property type="match status" value="1"/>
</dbReference>
<dbReference type="GO" id="GO:0006526">
    <property type="term" value="P:L-arginine biosynthetic process"/>
    <property type="evidence" value="ECO:0007669"/>
    <property type="project" value="UniProtKB-KW"/>
</dbReference>
<feature type="region of interest" description="Disordered" evidence="10">
    <location>
        <begin position="1"/>
        <end position="38"/>
    </location>
</feature>
<dbReference type="PROSITE" id="PS00759">
    <property type="entry name" value="ARGE_DAPE_CPG2_2"/>
    <property type="match status" value="1"/>
</dbReference>
<keyword evidence="8" id="KW-0862">Zinc</keyword>
<sequence>MTTHDTVDTVDTADVARPSDAAAPAGTSSGDGGPTPASLDWTTRLMSLDTTSRLTNLPVIELVAEELRGHGVEPVLIHDDSGQKANLLATFPAADGTTTGGVVLSGHTDVVPVDGQEWSSEPFVPQVRDGRLYGRGACDMKGFIGSVLTAVPALAAASLSEPVHLALSYDEEVGCVGAVSLVDEIVRRDLRPRACIVGEPTSMRVVTGHKSLTMLAVTFHGVAAHSSRTPFGVNAIEYAAQLVRFVRGVADEFRTDGPFDEHHDVPFTTATVNQIHGGIAVNTVPVECSLTFEFRAVGGVDVDATVERFRTEIRRIEQEMQQENPDASVEVAIGAQAPGLDTDAAEEVIAYVASLGGIASEEKVAYGTEAGLFQRAGIPTVVCGPGDIAQAHAPDEFVELDQLRRCDDLVQRLLTSLSA</sequence>
<dbReference type="PANTHER" id="PTHR43808">
    <property type="entry name" value="ACETYLORNITHINE DEACETYLASE"/>
    <property type="match status" value="1"/>
</dbReference>
<dbReference type="InterPro" id="IPR001261">
    <property type="entry name" value="ArgE/DapE_CS"/>
</dbReference>
<evidence type="ECO:0000256" key="6">
    <source>
        <dbReference type="ARBA" id="ARBA00022723"/>
    </source>
</evidence>
<dbReference type="Proteomes" id="UP000278440">
    <property type="component" value="Unassembled WGS sequence"/>
</dbReference>
<dbReference type="Pfam" id="PF07687">
    <property type="entry name" value="M20_dimer"/>
    <property type="match status" value="1"/>
</dbReference>
<evidence type="ECO:0000313" key="12">
    <source>
        <dbReference type="EMBL" id="RKT77972.1"/>
    </source>
</evidence>
<evidence type="ECO:0000256" key="9">
    <source>
        <dbReference type="ARBA" id="ARBA00023285"/>
    </source>
</evidence>